<comment type="caution">
    <text evidence="2">The sequence shown here is derived from an EMBL/GenBank/DDBJ whole genome shotgun (WGS) entry which is preliminary data.</text>
</comment>
<keyword evidence="1" id="KW-0175">Coiled coil</keyword>
<organism evidence="2 3">
    <name type="scientific">Candidatus Gottesmanbacteria bacterium RIFCSPHIGHO2_02_FULL_39_11</name>
    <dbReference type="NCBI Taxonomy" id="1798382"/>
    <lineage>
        <taxon>Bacteria</taxon>
        <taxon>Candidatus Gottesmaniibacteriota</taxon>
    </lineage>
</organism>
<reference evidence="2 3" key="1">
    <citation type="journal article" date="2016" name="Nat. Commun.">
        <title>Thousands of microbial genomes shed light on interconnected biogeochemical processes in an aquifer system.</title>
        <authorList>
            <person name="Anantharaman K."/>
            <person name="Brown C.T."/>
            <person name="Hug L.A."/>
            <person name="Sharon I."/>
            <person name="Castelle C.J."/>
            <person name="Probst A.J."/>
            <person name="Thomas B.C."/>
            <person name="Singh A."/>
            <person name="Wilkins M.J."/>
            <person name="Karaoz U."/>
            <person name="Brodie E.L."/>
            <person name="Williams K.H."/>
            <person name="Hubbard S.S."/>
            <person name="Banfield J.F."/>
        </authorList>
    </citation>
    <scope>NUCLEOTIDE SEQUENCE [LARGE SCALE GENOMIC DNA]</scope>
</reference>
<dbReference type="EMBL" id="MFJL01000004">
    <property type="protein sequence ID" value="OGG17005.1"/>
    <property type="molecule type" value="Genomic_DNA"/>
</dbReference>
<proteinExistence type="predicted"/>
<dbReference type="AlphaFoldDB" id="A0A1F5ZXD2"/>
<gene>
    <name evidence="2" type="ORF">A3D77_03710</name>
</gene>
<name>A0A1F5ZXD2_9BACT</name>
<accession>A0A1F5ZXD2</accession>
<sequence length="371" mass="42872">MSSSILCPNCKKPIAIEEALRRNMEEKFQKETEEILKEAKEKIVKEASEKGKKELEILKEEMHLKEIKLREAEESEISLRKEKLRLEEEKRSFELEKQRQIDAERTKIREKTSQEESEKFHLKEKEYSQQIESLKKLLEDAQRKASQGSQQLQGEAQELDFEETLRSAFLHDLIEPVGKGVRGADLSQTVKTPLGNICGIILWESKRTKQWSDEWITKLKDDMRNSKANVPVIISTVLPKEIFNFGLKDGVWITKYEFALPLAELLRKGLTDVARERYLAQNRGTKAEDIYTYVTSDEFRQQIEAIVEVYSSMQKQILDEKKAFERIWKTREAQVARILTSTARIVGSIQGTSGTVLPIKGLDLLALDQAE</sequence>
<feature type="coiled-coil region" evidence="1">
    <location>
        <begin position="124"/>
        <end position="158"/>
    </location>
</feature>
<dbReference type="InterPro" id="IPR019219">
    <property type="entry name" value="DUF2130"/>
</dbReference>
<dbReference type="Pfam" id="PF09903">
    <property type="entry name" value="DUF2130"/>
    <property type="match status" value="1"/>
</dbReference>
<evidence type="ECO:0000313" key="3">
    <source>
        <dbReference type="Proteomes" id="UP000176923"/>
    </source>
</evidence>
<evidence type="ECO:0008006" key="4">
    <source>
        <dbReference type="Google" id="ProtNLM"/>
    </source>
</evidence>
<protein>
    <recommendedName>
        <fullName evidence="4">DUF2130 domain-containing protein</fullName>
    </recommendedName>
</protein>
<evidence type="ECO:0000313" key="2">
    <source>
        <dbReference type="EMBL" id="OGG17005.1"/>
    </source>
</evidence>
<evidence type="ECO:0000256" key="1">
    <source>
        <dbReference type="SAM" id="Coils"/>
    </source>
</evidence>
<dbReference type="Proteomes" id="UP000176923">
    <property type="component" value="Unassembled WGS sequence"/>
</dbReference>
<feature type="coiled-coil region" evidence="1">
    <location>
        <begin position="14"/>
        <end position="96"/>
    </location>
</feature>
<dbReference type="STRING" id="1798382.A3D77_03710"/>